<dbReference type="Proteomes" id="UP000242877">
    <property type="component" value="Unassembled WGS sequence"/>
</dbReference>
<evidence type="ECO:0000313" key="3">
    <source>
        <dbReference type="Proteomes" id="UP000242877"/>
    </source>
</evidence>
<gene>
    <name evidence="2" type="ORF">AAP_05473</name>
</gene>
<evidence type="ECO:0000313" key="2">
    <source>
        <dbReference type="EMBL" id="KZZ87769.1"/>
    </source>
</evidence>
<sequence length="118" mass="13276">MRTVRKLRYDTFSSSRSWASNYRTGEARKKRGQTEADKQDESGSWLIRSPIYLVFVSASPDLELERIAWGEDCILPSLVGAKVRQKGMGLHSVADYNLDRSPEDIMIQVPISGQPVSS</sequence>
<evidence type="ECO:0000256" key="1">
    <source>
        <dbReference type="SAM" id="MobiDB-lite"/>
    </source>
</evidence>
<dbReference type="VEuPathDB" id="FungiDB:AAP_05473"/>
<comment type="caution">
    <text evidence="2">The sequence shown here is derived from an EMBL/GenBank/DDBJ whole genome shotgun (WGS) entry which is preliminary data.</text>
</comment>
<reference evidence="2 3" key="1">
    <citation type="journal article" date="2016" name="Genome Biol. Evol.">
        <title>Divergent and convergent evolution of fungal pathogenicity.</title>
        <authorList>
            <person name="Shang Y."/>
            <person name="Xiao G."/>
            <person name="Zheng P."/>
            <person name="Cen K."/>
            <person name="Zhan S."/>
            <person name="Wang C."/>
        </authorList>
    </citation>
    <scope>NUCLEOTIDE SEQUENCE [LARGE SCALE GENOMIC DNA]</scope>
    <source>
        <strain evidence="2 3">ARSEF 7405</strain>
    </source>
</reference>
<feature type="compositionally biased region" description="Basic and acidic residues" evidence="1">
    <location>
        <begin position="32"/>
        <end position="41"/>
    </location>
</feature>
<accession>A0A167VN80</accession>
<organism evidence="2 3">
    <name type="scientific">Ascosphaera apis ARSEF 7405</name>
    <dbReference type="NCBI Taxonomy" id="392613"/>
    <lineage>
        <taxon>Eukaryota</taxon>
        <taxon>Fungi</taxon>
        <taxon>Dikarya</taxon>
        <taxon>Ascomycota</taxon>
        <taxon>Pezizomycotina</taxon>
        <taxon>Eurotiomycetes</taxon>
        <taxon>Eurotiomycetidae</taxon>
        <taxon>Onygenales</taxon>
        <taxon>Ascosphaeraceae</taxon>
        <taxon>Ascosphaera</taxon>
    </lineage>
</organism>
<name>A0A167VN80_9EURO</name>
<keyword evidence="3" id="KW-1185">Reference proteome</keyword>
<dbReference type="AlphaFoldDB" id="A0A167VN80"/>
<feature type="region of interest" description="Disordered" evidence="1">
    <location>
        <begin position="23"/>
        <end position="42"/>
    </location>
</feature>
<dbReference type="EMBL" id="AZGZ01000031">
    <property type="protein sequence ID" value="KZZ87769.1"/>
    <property type="molecule type" value="Genomic_DNA"/>
</dbReference>
<protein>
    <submittedName>
        <fullName evidence="2">Uncharacterized protein</fullName>
    </submittedName>
</protein>
<proteinExistence type="predicted"/>